<dbReference type="GO" id="GO:0006355">
    <property type="term" value="P:regulation of DNA-templated transcription"/>
    <property type="evidence" value="ECO:0007669"/>
    <property type="project" value="InterPro"/>
</dbReference>
<evidence type="ECO:0000256" key="1">
    <source>
        <dbReference type="ARBA" id="ARBA00022723"/>
    </source>
</evidence>
<dbReference type="KEGG" id="saes:HBH39_01515"/>
<dbReference type="InterPro" id="IPR013088">
    <property type="entry name" value="Znf_NHR/GATA"/>
</dbReference>
<protein>
    <recommendedName>
        <fullName evidence="3">DNA gyrase inhibitor YacG</fullName>
    </recommendedName>
</protein>
<evidence type="ECO:0000313" key="4">
    <source>
        <dbReference type="EMBL" id="QIR13330.1"/>
    </source>
</evidence>
<comment type="cofactor">
    <cofactor evidence="3">
        <name>Zn(2+)</name>
        <dbReference type="ChEBI" id="CHEBI:29105"/>
    </cofactor>
    <text evidence="3">Binds 1 zinc ion.</text>
</comment>
<feature type="binding site" evidence="3">
    <location>
        <position position="10"/>
    </location>
    <ligand>
        <name>Zn(2+)</name>
        <dbReference type="ChEBI" id="CHEBI:29105"/>
    </ligand>
</feature>
<dbReference type="Gene3D" id="3.30.50.10">
    <property type="entry name" value="Erythroid Transcription Factor GATA-1, subunit A"/>
    <property type="match status" value="1"/>
</dbReference>
<dbReference type="InterPro" id="IPR005584">
    <property type="entry name" value="DNA_gyrase_inhibitor_YacG"/>
</dbReference>
<feature type="binding site" evidence="3">
    <location>
        <position position="7"/>
    </location>
    <ligand>
        <name>Zn(2+)</name>
        <dbReference type="ChEBI" id="CHEBI:29105"/>
    </ligand>
</feature>
<reference evidence="4 5" key="1">
    <citation type="submission" date="2020-03" db="EMBL/GenBank/DDBJ databases">
        <title>Complete genome sequence of Shewanella sp.</title>
        <authorList>
            <person name="Kim Y.-S."/>
            <person name="Kim S.-J."/>
            <person name="Jung H.-K."/>
            <person name="Kim K.-H."/>
        </authorList>
    </citation>
    <scope>NUCLEOTIDE SEQUENCE [LARGE SCALE GENOMIC DNA]</scope>
    <source>
        <strain evidence="4 5">PN3F2</strain>
    </source>
</reference>
<keyword evidence="5" id="KW-1185">Reference proteome</keyword>
<dbReference type="PANTHER" id="PTHR36150:SF1">
    <property type="entry name" value="DNA GYRASE INHIBITOR YACG"/>
    <property type="match status" value="1"/>
</dbReference>
<dbReference type="PANTHER" id="PTHR36150">
    <property type="entry name" value="DNA GYRASE INHIBITOR YACG"/>
    <property type="match status" value="1"/>
</dbReference>
<dbReference type="GO" id="GO:0008270">
    <property type="term" value="F:zinc ion binding"/>
    <property type="evidence" value="ECO:0007669"/>
    <property type="project" value="UniProtKB-UniRule"/>
</dbReference>
<comment type="function">
    <text evidence="3">Inhibits all the catalytic activities of DNA gyrase by preventing its interaction with DNA. Acts by binding directly to the C-terminal domain of GyrB, which probably disrupts DNA binding by the gyrase.</text>
</comment>
<dbReference type="GO" id="GO:0008657">
    <property type="term" value="F:DNA topoisomerase type II (double strand cut, ATP-hydrolyzing) inhibitor activity"/>
    <property type="evidence" value="ECO:0007669"/>
    <property type="project" value="UniProtKB-UniRule"/>
</dbReference>
<keyword evidence="1 3" id="KW-0479">Metal-binding</keyword>
<dbReference type="AlphaFoldDB" id="A0A6G9QFN1"/>
<keyword evidence="2 3" id="KW-0862">Zinc</keyword>
<feature type="binding site" evidence="3">
    <location>
        <position position="30"/>
    </location>
    <ligand>
        <name>Zn(2+)</name>
        <dbReference type="ChEBI" id="CHEBI:29105"/>
    </ligand>
</feature>
<comment type="similarity">
    <text evidence="3">Belongs to the DNA gyrase inhibitor YacG family.</text>
</comment>
<proteinExistence type="inferred from homology"/>
<dbReference type="NCBIfam" id="NF001638">
    <property type="entry name" value="PRK00418.1"/>
    <property type="match status" value="1"/>
</dbReference>
<gene>
    <name evidence="3 4" type="primary">yacG</name>
    <name evidence="4" type="ORF">HBH39_01515</name>
</gene>
<organism evidence="4 5">
    <name type="scientific">Shewanella aestuarii</name>
    <dbReference type="NCBI Taxonomy" id="1028752"/>
    <lineage>
        <taxon>Bacteria</taxon>
        <taxon>Pseudomonadati</taxon>
        <taxon>Pseudomonadota</taxon>
        <taxon>Gammaproteobacteria</taxon>
        <taxon>Alteromonadales</taxon>
        <taxon>Shewanellaceae</taxon>
        <taxon>Shewanella</taxon>
    </lineage>
</organism>
<dbReference type="RefSeq" id="WP_167674957.1">
    <property type="nucleotide sequence ID" value="NZ_CP050313.1"/>
</dbReference>
<feature type="binding site" evidence="3">
    <location>
        <position position="26"/>
    </location>
    <ligand>
        <name>Zn(2+)</name>
        <dbReference type="ChEBI" id="CHEBI:29105"/>
    </ligand>
</feature>
<dbReference type="HAMAP" id="MF_00649">
    <property type="entry name" value="DNA_gyrase_inhibitor_YacG"/>
    <property type="match status" value="1"/>
</dbReference>
<evidence type="ECO:0000256" key="3">
    <source>
        <dbReference type="HAMAP-Rule" id="MF_00649"/>
    </source>
</evidence>
<comment type="subunit">
    <text evidence="3">Interacts with GyrB.</text>
</comment>
<dbReference type="SUPFAM" id="SSF57716">
    <property type="entry name" value="Glucocorticoid receptor-like (DNA-binding domain)"/>
    <property type="match status" value="1"/>
</dbReference>
<dbReference type="Pfam" id="PF03884">
    <property type="entry name" value="YacG"/>
    <property type="match status" value="1"/>
</dbReference>
<evidence type="ECO:0000256" key="2">
    <source>
        <dbReference type="ARBA" id="ARBA00022833"/>
    </source>
</evidence>
<accession>A0A6G9QFN1</accession>
<sequence>MSFSVDCPICKTPVKWVAESQFRPFCSERCKLIDLGDWADEKHAIPVKPELDPDMFDDIGYDDAPFFKDEH</sequence>
<evidence type="ECO:0000313" key="5">
    <source>
        <dbReference type="Proteomes" id="UP000502608"/>
    </source>
</evidence>
<dbReference type="Proteomes" id="UP000502608">
    <property type="component" value="Chromosome"/>
</dbReference>
<name>A0A6G9QFN1_9GAMM</name>
<dbReference type="EMBL" id="CP050313">
    <property type="protein sequence ID" value="QIR13330.1"/>
    <property type="molecule type" value="Genomic_DNA"/>
</dbReference>